<dbReference type="SMART" id="SM00228">
    <property type="entry name" value="PDZ"/>
    <property type="match status" value="1"/>
</dbReference>
<dbReference type="Gene3D" id="2.30.42.10">
    <property type="match status" value="1"/>
</dbReference>
<dbReference type="AlphaFoldDB" id="X0VYZ9"/>
<feature type="non-terminal residue" evidence="2">
    <location>
        <position position="1"/>
    </location>
</feature>
<evidence type="ECO:0000259" key="1">
    <source>
        <dbReference type="SMART" id="SM00228"/>
    </source>
</evidence>
<dbReference type="SUPFAM" id="SSF50156">
    <property type="entry name" value="PDZ domain-like"/>
    <property type="match status" value="1"/>
</dbReference>
<dbReference type="EMBL" id="BARS01038517">
    <property type="protein sequence ID" value="GAG23515.1"/>
    <property type="molecule type" value="Genomic_DNA"/>
</dbReference>
<evidence type="ECO:0000313" key="2">
    <source>
        <dbReference type="EMBL" id="GAG23515.1"/>
    </source>
</evidence>
<reference evidence="2" key="1">
    <citation type="journal article" date="2014" name="Front. Microbiol.">
        <title>High frequency of phylogenetically diverse reductive dehalogenase-homologous genes in deep subseafloor sedimentary metagenomes.</title>
        <authorList>
            <person name="Kawai M."/>
            <person name="Futagami T."/>
            <person name="Toyoda A."/>
            <person name="Takaki Y."/>
            <person name="Nishi S."/>
            <person name="Hori S."/>
            <person name="Arai W."/>
            <person name="Tsubouchi T."/>
            <person name="Morono Y."/>
            <person name="Uchiyama I."/>
            <person name="Ito T."/>
            <person name="Fujiyama A."/>
            <person name="Inagaki F."/>
            <person name="Takami H."/>
        </authorList>
    </citation>
    <scope>NUCLEOTIDE SEQUENCE</scope>
    <source>
        <strain evidence="2">Expedition CK06-06</strain>
    </source>
</reference>
<dbReference type="InterPro" id="IPR001478">
    <property type="entry name" value="PDZ"/>
</dbReference>
<accession>X0VYZ9</accession>
<dbReference type="Pfam" id="PF13180">
    <property type="entry name" value="PDZ_2"/>
    <property type="match status" value="1"/>
</dbReference>
<proteinExistence type="predicted"/>
<protein>
    <recommendedName>
        <fullName evidence="1">PDZ domain-containing protein</fullName>
    </recommendedName>
</protein>
<sequence>LNGKPMRQIPDYACAMLDVRAGDTLRVKCIRGSKELVVEVKVAAKPAPDGAALAMKLFGLTLKPVTSQLARDLRLRVNQGLLVVGVEAGSPAHRLGIELKDVILQVGRLYVNDLDSLGAVLEDVSPGQTVNVGLVRGNVRLGGVQIRARPEP</sequence>
<feature type="domain" description="PDZ" evidence="1">
    <location>
        <begin position="56"/>
        <end position="138"/>
    </location>
</feature>
<dbReference type="InterPro" id="IPR036034">
    <property type="entry name" value="PDZ_sf"/>
</dbReference>
<comment type="caution">
    <text evidence="2">The sequence shown here is derived from an EMBL/GenBank/DDBJ whole genome shotgun (WGS) entry which is preliminary data.</text>
</comment>
<organism evidence="2">
    <name type="scientific">marine sediment metagenome</name>
    <dbReference type="NCBI Taxonomy" id="412755"/>
    <lineage>
        <taxon>unclassified sequences</taxon>
        <taxon>metagenomes</taxon>
        <taxon>ecological metagenomes</taxon>
    </lineage>
</organism>
<gene>
    <name evidence="2" type="ORF">S01H1_58931</name>
</gene>
<name>X0VYZ9_9ZZZZ</name>